<dbReference type="EMBL" id="KN840565">
    <property type="protein sequence ID" value="KIP04686.1"/>
    <property type="molecule type" value="Genomic_DNA"/>
</dbReference>
<feature type="chain" id="PRO_5002178081" description="Malate dehydrogenase" evidence="1">
    <location>
        <begin position="20"/>
        <end position="263"/>
    </location>
</feature>
<name>A0A0C3RUI8_PHLG1</name>
<dbReference type="Proteomes" id="UP000053257">
    <property type="component" value="Unassembled WGS sequence"/>
</dbReference>
<accession>A0A0C3RUI8</accession>
<keyword evidence="1" id="KW-0732">Signal</keyword>
<dbReference type="PANTHER" id="PTHR35567:SF1">
    <property type="entry name" value="CONSERVED FUNGAL PROTEIN (AFU_ORTHOLOGUE AFUA_1G14230)"/>
    <property type="match status" value="1"/>
</dbReference>
<dbReference type="OrthoDB" id="1859733at2759"/>
<dbReference type="HOGENOM" id="CLU_067863_3_0_1"/>
<evidence type="ECO:0000313" key="3">
    <source>
        <dbReference type="Proteomes" id="UP000053257"/>
    </source>
</evidence>
<dbReference type="InterPro" id="IPR021851">
    <property type="entry name" value="DUF3455"/>
</dbReference>
<dbReference type="Pfam" id="PF11937">
    <property type="entry name" value="DUF3455"/>
    <property type="match status" value="1"/>
</dbReference>
<feature type="signal peptide" evidence="1">
    <location>
        <begin position="1"/>
        <end position="19"/>
    </location>
</feature>
<proteinExistence type="predicted"/>
<sequence>MVSFTKLVSALSLVGLGATSPTLESARSLWARHVSLCNTAKDNLTAIMPSDINTRGGRPLLPPIADAPTWVALSVGVQNYTCSEDGTWAAFGAVTELFDISCIPLTAQASFTTFVHDLWLAAPPETTALDLIAQFDKLNPPYALGQHYFVPNRGNASDPNIYAKWDFSSAVLKHDQNAKNAYAVGVRTGQVPSPDDPAHDADWLSLTPLLVDGKPDGELADQVFRLHSNGGNPPDSCIPGSPVLSVKSILNFWFYGGAWESVN</sequence>
<evidence type="ECO:0000313" key="2">
    <source>
        <dbReference type="EMBL" id="KIP04686.1"/>
    </source>
</evidence>
<protein>
    <recommendedName>
        <fullName evidence="4">Malate dehydrogenase</fullName>
    </recommendedName>
</protein>
<gene>
    <name evidence="2" type="ORF">PHLGIDRAFT_182409</name>
</gene>
<keyword evidence="3" id="KW-1185">Reference proteome</keyword>
<dbReference type="PANTHER" id="PTHR35567">
    <property type="entry name" value="MALATE DEHYDROGENASE (AFU_ORTHOLOGUE AFUA_2G13800)"/>
    <property type="match status" value="1"/>
</dbReference>
<organism evidence="2 3">
    <name type="scientific">Phlebiopsis gigantea (strain 11061_1 CR5-6)</name>
    <name type="common">White-rot fungus</name>
    <name type="synonym">Peniophora gigantea</name>
    <dbReference type="NCBI Taxonomy" id="745531"/>
    <lineage>
        <taxon>Eukaryota</taxon>
        <taxon>Fungi</taxon>
        <taxon>Dikarya</taxon>
        <taxon>Basidiomycota</taxon>
        <taxon>Agaricomycotina</taxon>
        <taxon>Agaricomycetes</taxon>
        <taxon>Polyporales</taxon>
        <taxon>Phanerochaetaceae</taxon>
        <taxon>Phlebiopsis</taxon>
    </lineage>
</organism>
<dbReference type="AlphaFoldDB" id="A0A0C3RUI8"/>
<evidence type="ECO:0000256" key="1">
    <source>
        <dbReference type="SAM" id="SignalP"/>
    </source>
</evidence>
<evidence type="ECO:0008006" key="4">
    <source>
        <dbReference type="Google" id="ProtNLM"/>
    </source>
</evidence>
<reference evidence="2 3" key="1">
    <citation type="journal article" date="2014" name="PLoS Genet.">
        <title>Analysis of the Phlebiopsis gigantea genome, transcriptome and secretome provides insight into its pioneer colonization strategies of wood.</title>
        <authorList>
            <person name="Hori C."/>
            <person name="Ishida T."/>
            <person name="Igarashi K."/>
            <person name="Samejima M."/>
            <person name="Suzuki H."/>
            <person name="Master E."/>
            <person name="Ferreira P."/>
            <person name="Ruiz-Duenas F.J."/>
            <person name="Held B."/>
            <person name="Canessa P."/>
            <person name="Larrondo L.F."/>
            <person name="Schmoll M."/>
            <person name="Druzhinina I.S."/>
            <person name="Kubicek C.P."/>
            <person name="Gaskell J.A."/>
            <person name="Kersten P."/>
            <person name="St John F."/>
            <person name="Glasner J."/>
            <person name="Sabat G."/>
            <person name="Splinter BonDurant S."/>
            <person name="Syed K."/>
            <person name="Yadav J."/>
            <person name="Mgbeahuruike A.C."/>
            <person name="Kovalchuk A."/>
            <person name="Asiegbu F.O."/>
            <person name="Lackner G."/>
            <person name="Hoffmeister D."/>
            <person name="Rencoret J."/>
            <person name="Gutierrez A."/>
            <person name="Sun H."/>
            <person name="Lindquist E."/>
            <person name="Barry K."/>
            <person name="Riley R."/>
            <person name="Grigoriev I.V."/>
            <person name="Henrissat B."/>
            <person name="Kues U."/>
            <person name="Berka R.M."/>
            <person name="Martinez A.T."/>
            <person name="Covert S.F."/>
            <person name="Blanchette R.A."/>
            <person name="Cullen D."/>
        </authorList>
    </citation>
    <scope>NUCLEOTIDE SEQUENCE [LARGE SCALE GENOMIC DNA]</scope>
    <source>
        <strain evidence="2 3">11061_1 CR5-6</strain>
    </source>
</reference>